<evidence type="ECO:0000313" key="1">
    <source>
        <dbReference type="EMBL" id="AMO96555.1"/>
    </source>
</evidence>
<accession>A0A127PFR3</accession>
<gene>
    <name evidence="1" type="ORF">CFter6_3938</name>
</gene>
<evidence type="ECO:0000313" key="2">
    <source>
        <dbReference type="Proteomes" id="UP000072421"/>
    </source>
</evidence>
<protein>
    <submittedName>
        <fullName evidence="1">Uncharacterized protein</fullName>
    </submittedName>
</protein>
<proteinExistence type="predicted"/>
<dbReference type="AlphaFoldDB" id="A0A127PFR3"/>
<reference evidence="1 2" key="1">
    <citation type="submission" date="2015-11" db="EMBL/GenBank/DDBJ databases">
        <title>Exploring the genomic traits of fungus-feeding bacterial genus Collimonas.</title>
        <authorList>
            <person name="Song C."/>
            <person name="Schmidt R."/>
            <person name="de Jager V."/>
            <person name="Krzyzanowska D."/>
            <person name="Jongedijk E."/>
            <person name="Cankar K."/>
            <person name="Beekwilder J."/>
            <person name="van Veen A."/>
            <person name="de Boer W."/>
            <person name="van Veen J.A."/>
            <person name="Garbeva P."/>
        </authorList>
    </citation>
    <scope>NUCLEOTIDE SEQUENCE [LARGE SCALE GENOMIC DNA]</scope>
    <source>
        <strain evidence="1 2">Ter6</strain>
    </source>
</reference>
<dbReference type="PATRIC" id="fig|158899.10.peg.3906"/>
<organism evidence="1">
    <name type="scientific">Collimonas fungivorans</name>
    <dbReference type="NCBI Taxonomy" id="158899"/>
    <lineage>
        <taxon>Bacteria</taxon>
        <taxon>Pseudomonadati</taxon>
        <taxon>Pseudomonadota</taxon>
        <taxon>Betaproteobacteria</taxon>
        <taxon>Burkholderiales</taxon>
        <taxon>Oxalobacteraceae</taxon>
        <taxon>Collimonas</taxon>
    </lineage>
</organism>
<dbReference type="Proteomes" id="UP000072421">
    <property type="component" value="Chromosome"/>
</dbReference>
<dbReference type="EMBL" id="CP013232">
    <property type="protein sequence ID" value="AMO96555.1"/>
    <property type="molecule type" value="Genomic_DNA"/>
</dbReference>
<name>A0A127PFR3_9BURK</name>
<sequence length="39" mass="5014">MQNQYWQLFFWTQFVIVCQKYFHRHLQAKNMPHDVMQLK</sequence>